<dbReference type="InterPro" id="IPR050923">
    <property type="entry name" value="Cell_Proc_Reg/RNA_Proc"/>
</dbReference>
<dbReference type="InterPro" id="IPR008984">
    <property type="entry name" value="SMAD_FHA_dom_sf"/>
</dbReference>
<evidence type="ECO:0000313" key="4">
    <source>
        <dbReference type="EMBL" id="PZR08374.1"/>
    </source>
</evidence>
<dbReference type="Pfam" id="PF00498">
    <property type="entry name" value="FHA"/>
    <property type="match status" value="1"/>
</dbReference>
<feature type="region of interest" description="Disordered" evidence="2">
    <location>
        <begin position="297"/>
        <end position="322"/>
    </location>
</feature>
<evidence type="ECO:0000313" key="5">
    <source>
        <dbReference type="Proteomes" id="UP000249061"/>
    </source>
</evidence>
<comment type="caution">
    <text evidence="4">The sequence shown here is derived from an EMBL/GenBank/DDBJ whole genome shotgun (WGS) entry which is preliminary data.</text>
</comment>
<feature type="compositionally biased region" description="Low complexity" evidence="2">
    <location>
        <begin position="495"/>
        <end position="508"/>
    </location>
</feature>
<feature type="compositionally biased region" description="Low complexity" evidence="2">
    <location>
        <begin position="263"/>
        <end position="278"/>
    </location>
</feature>
<dbReference type="SUPFAM" id="SSF49879">
    <property type="entry name" value="SMAD/FHA domain"/>
    <property type="match status" value="1"/>
</dbReference>
<dbReference type="SMART" id="SM00028">
    <property type="entry name" value="TPR"/>
    <property type="match status" value="2"/>
</dbReference>
<name>A0A2W5UY93_9BACT</name>
<feature type="region of interest" description="Disordered" evidence="2">
    <location>
        <begin position="495"/>
        <end position="535"/>
    </location>
</feature>
<dbReference type="InterPro" id="IPR000253">
    <property type="entry name" value="FHA_dom"/>
</dbReference>
<proteinExistence type="predicted"/>
<feature type="region of interest" description="Disordered" evidence="2">
    <location>
        <begin position="352"/>
        <end position="377"/>
    </location>
</feature>
<protein>
    <recommendedName>
        <fullName evidence="3">FHA domain-containing protein</fullName>
    </recommendedName>
</protein>
<dbReference type="InterPro" id="IPR011990">
    <property type="entry name" value="TPR-like_helical_dom_sf"/>
</dbReference>
<feature type="region of interest" description="Disordered" evidence="2">
    <location>
        <begin position="1"/>
        <end position="43"/>
    </location>
</feature>
<dbReference type="Gene3D" id="1.25.40.10">
    <property type="entry name" value="Tetratricopeptide repeat domain"/>
    <property type="match status" value="1"/>
</dbReference>
<dbReference type="PROSITE" id="PS50006">
    <property type="entry name" value="FHA_DOMAIN"/>
    <property type="match status" value="1"/>
</dbReference>
<dbReference type="PANTHER" id="PTHR23308">
    <property type="entry name" value="NUCLEAR INHIBITOR OF PROTEIN PHOSPHATASE-1"/>
    <property type="match status" value="1"/>
</dbReference>
<accession>A0A2W5UY93</accession>
<feature type="repeat" description="TPR" evidence="1">
    <location>
        <begin position="460"/>
        <end position="493"/>
    </location>
</feature>
<gene>
    <name evidence="4" type="ORF">DI536_24650</name>
</gene>
<dbReference type="SUPFAM" id="SSF48452">
    <property type="entry name" value="TPR-like"/>
    <property type="match status" value="1"/>
</dbReference>
<dbReference type="AlphaFoldDB" id="A0A2W5UY93"/>
<dbReference type="CDD" id="cd00060">
    <property type="entry name" value="FHA"/>
    <property type="match status" value="1"/>
</dbReference>
<reference evidence="4 5" key="1">
    <citation type="submission" date="2017-08" db="EMBL/GenBank/DDBJ databases">
        <title>Infants hospitalized years apart are colonized by the same room-sourced microbial strains.</title>
        <authorList>
            <person name="Brooks B."/>
            <person name="Olm M.R."/>
            <person name="Firek B.A."/>
            <person name="Baker R."/>
            <person name="Thomas B.C."/>
            <person name="Morowitz M.J."/>
            <person name="Banfield J.F."/>
        </authorList>
    </citation>
    <scope>NUCLEOTIDE SEQUENCE [LARGE SCALE GENOMIC DNA]</scope>
    <source>
        <strain evidence="4">S2_003_000_R2_14</strain>
    </source>
</reference>
<feature type="region of interest" description="Disordered" evidence="2">
    <location>
        <begin position="177"/>
        <end position="196"/>
    </location>
</feature>
<evidence type="ECO:0000259" key="3">
    <source>
        <dbReference type="PROSITE" id="PS50006"/>
    </source>
</evidence>
<dbReference type="Gene3D" id="2.60.200.20">
    <property type="match status" value="1"/>
</dbReference>
<dbReference type="PROSITE" id="PS50005">
    <property type="entry name" value="TPR"/>
    <property type="match status" value="1"/>
</dbReference>
<dbReference type="Proteomes" id="UP000249061">
    <property type="component" value="Unassembled WGS sequence"/>
</dbReference>
<keyword evidence="1" id="KW-0802">TPR repeat</keyword>
<dbReference type="SMART" id="SM00240">
    <property type="entry name" value="FHA"/>
    <property type="match status" value="1"/>
</dbReference>
<feature type="compositionally biased region" description="Low complexity" evidence="2">
    <location>
        <begin position="516"/>
        <end position="535"/>
    </location>
</feature>
<dbReference type="EMBL" id="QFQP01000025">
    <property type="protein sequence ID" value="PZR08374.1"/>
    <property type="molecule type" value="Genomic_DNA"/>
</dbReference>
<feature type="region of interest" description="Disordered" evidence="2">
    <location>
        <begin position="263"/>
        <end position="283"/>
    </location>
</feature>
<dbReference type="InterPro" id="IPR019734">
    <property type="entry name" value="TPR_rpt"/>
</dbReference>
<sequence length="535" mass="56415">MPPNPKRPSDREPVTDEQILQADDPRPQRVAQLPSSGTGARRAVKKIEEHIPTSIFDTEADQEMQAEYGVSGTEYKPAFLYVERGPGAGQLLEVKQGTVVVGRASVSDLRLQHPSISRRHTQLKRQGEQFFVKDLGSQNGTFVNKQRIATEVEVKPGDSIALGNALLRLRGPLAKGEKLGAPQSTSQSASSLPMPQSALVEKAEKIDRKARVSTAVVARPSGPQQKAPSSTALKIAVFAGAVGFSLAAVLAFALVKTMSSGKAEATPTTVATAPTAATSADDKQRLIDEAIKRKMAEQADKAPVAAATKTTDEEVTADDVSVKEQPKAPTVVKAPIVAAATPRPVAAKKTVAAASKAAAEDDEEEEETPRSGGANKRAQILAPYEKGNAEASLELAKKAGDKDLSDKLSRFIASYDAAQDAMMSNNGNAAIANFQKALALDEGLSSGWGKYGAEIRRQLANLYVLVGMQFVANGDTEKAKTAFQGALKHDPNNARAKAQLAKLQPAAADDVDEKPAAPAKKPASKASSIDDAFGD</sequence>
<evidence type="ECO:0000256" key="2">
    <source>
        <dbReference type="SAM" id="MobiDB-lite"/>
    </source>
</evidence>
<organism evidence="4 5">
    <name type="scientific">Archangium gephyra</name>
    <dbReference type="NCBI Taxonomy" id="48"/>
    <lineage>
        <taxon>Bacteria</taxon>
        <taxon>Pseudomonadati</taxon>
        <taxon>Myxococcota</taxon>
        <taxon>Myxococcia</taxon>
        <taxon>Myxococcales</taxon>
        <taxon>Cystobacterineae</taxon>
        <taxon>Archangiaceae</taxon>
        <taxon>Archangium</taxon>
    </lineage>
</organism>
<feature type="domain" description="FHA" evidence="3">
    <location>
        <begin position="99"/>
        <end position="148"/>
    </location>
</feature>
<evidence type="ECO:0000256" key="1">
    <source>
        <dbReference type="PROSITE-ProRule" id="PRU00339"/>
    </source>
</evidence>
<feature type="compositionally biased region" description="Polar residues" evidence="2">
    <location>
        <begin position="182"/>
        <end position="194"/>
    </location>
</feature>